<proteinExistence type="predicted"/>
<feature type="coiled-coil region" evidence="1">
    <location>
        <begin position="175"/>
        <end position="280"/>
    </location>
</feature>
<organism evidence="3 4">
    <name type="scientific">Pandion haliaetus</name>
    <name type="common">Osprey</name>
    <name type="synonym">Falco haliaetus</name>
    <dbReference type="NCBI Taxonomy" id="56262"/>
    <lineage>
        <taxon>Eukaryota</taxon>
        <taxon>Metazoa</taxon>
        <taxon>Chordata</taxon>
        <taxon>Craniata</taxon>
        <taxon>Vertebrata</taxon>
        <taxon>Euteleostomi</taxon>
        <taxon>Archelosauria</taxon>
        <taxon>Archosauria</taxon>
        <taxon>Dinosauria</taxon>
        <taxon>Saurischia</taxon>
        <taxon>Theropoda</taxon>
        <taxon>Coelurosauria</taxon>
        <taxon>Aves</taxon>
        <taxon>Neognathae</taxon>
        <taxon>Neoaves</taxon>
        <taxon>Telluraves</taxon>
        <taxon>Accipitrimorphae</taxon>
        <taxon>Accipitriformes</taxon>
        <taxon>Pandionidae</taxon>
        <taxon>Pandion</taxon>
    </lineage>
</organism>
<feature type="domain" description="Kinetochore protein NDC80 loop region" evidence="2">
    <location>
        <begin position="87"/>
        <end position="319"/>
    </location>
</feature>
<name>A0A7L2W445_PANHA</name>
<sequence>DRRVSLRNLKTSLQADVQKYQAYLANLESHIAILDQKMEGVNEEVETAVMEVEAMKQENARLQHIFDNQKYSVADIERINHERNELQQTINKLTKEVEAEEHQLWNEELKYARNKEAIEMQLAEYHKLARKLKLIPVSAENSKGHDFEIQFNPEAGPNCLVKYRTQIKAPLMEIINQTEEEIRKATQRKMTLEDTLEQVNVMVVDKKSTVKMLKEEAEKLDDLYHQKLKEAEEEEQKCANELELLEKHKQLLESGVNEGLSEATKELHDLQRQYQVVMQTTTEESRKAGDNLNRLLEVIATHVVSIEKYLDEQNVKIDRDYEEFMSEDLLSILTRILDSYKKKADSL</sequence>
<dbReference type="InterPro" id="IPR057091">
    <property type="entry name" value="NDC80_loop"/>
</dbReference>
<feature type="non-terminal residue" evidence="3">
    <location>
        <position position="1"/>
    </location>
</feature>
<dbReference type="PANTHER" id="PTHR10643">
    <property type="entry name" value="KINETOCHORE PROTEIN NDC80"/>
    <property type="match status" value="1"/>
</dbReference>
<keyword evidence="1" id="KW-0175">Coiled coil</keyword>
<dbReference type="Pfam" id="PF24487">
    <property type="entry name" value="NDC80_loop"/>
    <property type="match status" value="1"/>
</dbReference>
<dbReference type="Proteomes" id="UP000580171">
    <property type="component" value="Unassembled WGS sequence"/>
</dbReference>
<dbReference type="PANTHER" id="PTHR10643:SF2">
    <property type="entry name" value="KINETOCHORE PROTEIN NDC80 HOMOLOG"/>
    <property type="match status" value="1"/>
</dbReference>
<dbReference type="GO" id="GO:0031262">
    <property type="term" value="C:Ndc80 complex"/>
    <property type="evidence" value="ECO:0007669"/>
    <property type="project" value="InterPro"/>
</dbReference>
<feature type="coiled-coil region" evidence="1">
    <location>
        <begin position="24"/>
        <end position="110"/>
    </location>
</feature>
<keyword evidence="4" id="KW-1185">Reference proteome</keyword>
<comment type="caution">
    <text evidence="3">The sequence shown here is derived from an EMBL/GenBank/DDBJ whole genome shotgun (WGS) entry which is preliminary data.</text>
</comment>
<dbReference type="InterPro" id="IPR005550">
    <property type="entry name" value="Kinetochore_Ndc80"/>
</dbReference>
<dbReference type="AlphaFoldDB" id="A0A7L2W445"/>
<accession>A0A7L2W445</accession>
<feature type="non-terminal residue" evidence="3">
    <location>
        <position position="347"/>
    </location>
</feature>
<evidence type="ECO:0000313" key="4">
    <source>
        <dbReference type="Proteomes" id="UP000580171"/>
    </source>
</evidence>
<reference evidence="3 4" key="1">
    <citation type="submission" date="2019-09" db="EMBL/GenBank/DDBJ databases">
        <title>Bird 10,000 Genomes (B10K) Project - Family phase.</title>
        <authorList>
            <person name="Zhang G."/>
        </authorList>
    </citation>
    <scope>NUCLEOTIDE SEQUENCE [LARGE SCALE GENOMIC DNA]</scope>
    <source>
        <strain evidence="3">B10K-DU-012-58</strain>
        <tissue evidence="3">Muscle</tissue>
    </source>
</reference>
<dbReference type="OrthoDB" id="7459479at2759"/>
<evidence type="ECO:0000256" key="1">
    <source>
        <dbReference type="SAM" id="Coils"/>
    </source>
</evidence>
<evidence type="ECO:0000313" key="3">
    <source>
        <dbReference type="EMBL" id="NXS64825.1"/>
    </source>
</evidence>
<dbReference type="EMBL" id="VYZV01000709">
    <property type="protein sequence ID" value="NXS64825.1"/>
    <property type="molecule type" value="Genomic_DNA"/>
</dbReference>
<gene>
    <name evidence="3" type="primary">Ndc80</name>
    <name evidence="3" type="ORF">PANHAL_R02487</name>
</gene>
<protein>
    <submittedName>
        <fullName evidence="3">NDC80 protein</fullName>
    </submittedName>
</protein>
<evidence type="ECO:0000259" key="2">
    <source>
        <dbReference type="Pfam" id="PF24487"/>
    </source>
</evidence>
<dbReference type="GO" id="GO:0051315">
    <property type="term" value="P:attachment of mitotic spindle microtubules to kinetochore"/>
    <property type="evidence" value="ECO:0007669"/>
    <property type="project" value="InterPro"/>
</dbReference>